<accession>A0ABW0MZ16</accession>
<sequence length="153" mass="17047">MTTLTHRPWLRPTDRADIVAMLLDACFPRADAEAWADASTWTAGSSIVTAEAIAYDDHGIPLDQAIAWHAEGFEAAEAICFYDRRYTPEQAVTVIELTNHEEDREWLATGLPADRVIAYLRAGVTLDEYDDWENNDDSSDEALTMLAGFLQAP</sequence>
<gene>
    <name evidence="1" type="ORF">ACFPKY_04235</name>
</gene>
<comment type="caution">
    <text evidence="1">The sequence shown here is derived from an EMBL/GenBank/DDBJ whole genome shotgun (WGS) entry which is preliminary data.</text>
</comment>
<dbReference type="EMBL" id="JBHSMD010000001">
    <property type="protein sequence ID" value="MFC5492293.1"/>
    <property type="molecule type" value="Genomic_DNA"/>
</dbReference>
<evidence type="ECO:0000313" key="2">
    <source>
        <dbReference type="Proteomes" id="UP001595956"/>
    </source>
</evidence>
<name>A0ABW0MZ16_9ACTN</name>
<keyword evidence="2" id="KW-1185">Reference proteome</keyword>
<dbReference type="Proteomes" id="UP001595956">
    <property type="component" value="Unassembled WGS sequence"/>
</dbReference>
<dbReference type="RefSeq" id="WP_345176677.1">
    <property type="nucleotide sequence ID" value="NZ_BAABFQ010000006.1"/>
</dbReference>
<reference evidence="2" key="1">
    <citation type="journal article" date="2019" name="Int. J. Syst. Evol. Microbiol.">
        <title>The Global Catalogue of Microorganisms (GCM) 10K type strain sequencing project: providing services to taxonomists for standard genome sequencing and annotation.</title>
        <authorList>
            <consortium name="The Broad Institute Genomics Platform"/>
            <consortium name="The Broad Institute Genome Sequencing Center for Infectious Disease"/>
            <person name="Wu L."/>
            <person name="Ma J."/>
        </authorList>
    </citation>
    <scope>NUCLEOTIDE SEQUENCE [LARGE SCALE GENOMIC DNA]</scope>
    <source>
        <strain evidence="2">KACC 13778</strain>
    </source>
</reference>
<evidence type="ECO:0000313" key="1">
    <source>
        <dbReference type="EMBL" id="MFC5492293.1"/>
    </source>
</evidence>
<protein>
    <submittedName>
        <fullName evidence="1">Uncharacterized protein</fullName>
    </submittedName>
</protein>
<organism evidence="1 2">
    <name type="scientific">Nocardioides caricicola</name>
    <dbReference type="NCBI Taxonomy" id="634770"/>
    <lineage>
        <taxon>Bacteria</taxon>
        <taxon>Bacillati</taxon>
        <taxon>Actinomycetota</taxon>
        <taxon>Actinomycetes</taxon>
        <taxon>Propionibacteriales</taxon>
        <taxon>Nocardioidaceae</taxon>
        <taxon>Nocardioides</taxon>
    </lineage>
</organism>
<proteinExistence type="predicted"/>